<reference evidence="1 2" key="1">
    <citation type="submission" date="2014-04" db="EMBL/GenBank/DDBJ databases">
        <title>Genome evolution of avian class.</title>
        <authorList>
            <person name="Zhang G."/>
            <person name="Li C."/>
        </authorList>
    </citation>
    <scope>NUCLEOTIDE SEQUENCE [LARGE SCALE GENOMIC DNA]</scope>
    <source>
        <strain evidence="1">BGI_N341</strain>
    </source>
</reference>
<keyword evidence="2" id="KW-1185">Reference proteome</keyword>
<gene>
    <name evidence="1" type="ORF">N341_12324</name>
</gene>
<evidence type="ECO:0008006" key="3">
    <source>
        <dbReference type="Google" id="ProtNLM"/>
    </source>
</evidence>
<protein>
    <recommendedName>
        <fullName evidence="3">Nidogen G2 beta-barrel domain-containing protein</fullName>
    </recommendedName>
</protein>
<sequence length="55" mass="6348">NSFQLKEGRFRLDTRKKFFTVRTVRHWNKLPSEVVAAPSLEGFKARLDGSLSNLV</sequence>
<dbReference type="Proteomes" id="UP000054190">
    <property type="component" value="Unassembled WGS sequence"/>
</dbReference>
<name>A0A093GRY7_TYTAL</name>
<feature type="non-terminal residue" evidence="1">
    <location>
        <position position="55"/>
    </location>
</feature>
<accession>A0A093GRY7</accession>
<dbReference type="EMBL" id="KK372528">
    <property type="protein sequence ID" value="KFV44286.1"/>
    <property type="molecule type" value="Genomic_DNA"/>
</dbReference>
<evidence type="ECO:0000313" key="1">
    <source>
        <dbReference type="EMBL" id="KFV44286.1"/>
    </source>
</evidence>
<dbReference type="AlphaFoldDB" id="A0A093GRY7"/>
<proteinExistence type="predicted"/>
<feature type="non-terminal residue" evidence="1">
    <location>
        <position position="1"/>
    </location>
</feature>
<organism evidence="1 2">
    <name type="scientific">Tyto alba</name>
    <name type="common">Barn owl</name>
    <dbReference type="NCBI Taxonomy" id="56313"/>
    <lineage>
        <taxon>Eukaryota</taxon>
        <taxon>Metazoa</taxon>
        <taxon>Chordata</taxon>
        <taxon>Craniata</taxon>
        <taxon>Vertebrata</taxon>
        <taxon>Euteleostomi</taxon>
        <taxon>Archelosauria</taxon>
        <taxon>Archosauria</taxon>
        <taxon>Dinosauria</taxon>
        <taxon>Saurischia</taxon>
        <taxon>Theropoda</taxon>
        <taxon>Coelurosauria</taxon>
        <taxon>Aves</taxon>
        <taxon>Neognathae</taxon>
        <taxon>Neoaves</taxon>
        <taxon>Telluraves</taxon>
        <taxon>Strigiformes</taxon>
        <taxon>Tytonidae</taxon>
        <taxon>Tyto</taxon>
    </lineage>
</organism>
<evidence type="ECO:0000313" key="2">
    <source>
        <dbReference type="Proteomes" id="UP000054190"/>
    </source>
</evidence>